<proteinExistence type="predicted"/>
<evidence type="ECO:0000256" key="1">
    <source>
        <dbReference type="SAM" id="SignalP"/>
    </source>
</evidence>
<name>A0ABY3PNW1_9CYAN</name>
<feature type="chain" id="PRO_5045306333" evidence="1">
    <location>
        <begin position="27"/>
        <end position="260"/>
    </location>
</feature>
<protein>
    <submittedName>
        <fullName evidence="2">Uncharacterized protein</fullName>
    </submittedName>
</protein>
<dbReference type="EMBL" id="CP063845">
    <property type="protein sequence ID" value="UFP95253.1"/>
    <property type="molecule type" value="Genomic_DNA"/>
</dbReference>
<sequence length="260" mass="27637">MKSLPFFGWATVTLAALMSAPVIASAAPLVRQATGPDASAIQSAVDLFRADIGGANNGAGGSFADGRREVNWDGVPDDSSAPNAFPPDFFNVNSARGVVFSTPGEGFQVSANDGTGTPILFGNLNPTYPAEFRIFSPQKLFTAIDSKFTDVFFFLPGTETPATVSAFGAVFTDVDTNTSKIEYYDAKDNLLLSLPVPFQQGANNQQSLAFIGASFANKRIYRVRITSGNIAPSATATDGKRGYDVVTMDDFIYGEPQILR</sequence>
<evidence type="ECO:0000313" key="2">
    <source>
        <dbReference type="EMBL" id="UFP95253.1"/>
    </source>
</evidence>
<dbReference type="Proteomes" id="UP001054846">
    <property type="component" value="Chromosome"/>
</dbReference>
<keyword evidence="3" id="KW-1185">Reference proteome</keyword>
<feature type="signal peptide" evidence="1">
    <location>
        <begin position="1"/>
        <end position="26"/>
    </location>
</feature>
<organism evidence="2 3">
    <name type="scientific">Gloeobacter morelensis MG652769</name>
    <dbReference type="NCBI Taxonomy" id="2781736"/>
    <lineage>
        <taxon>Bacteria</taxon>
        <taxon>Bacillati</taxon>
        <taxon>Cyanobacteriota</taxon>
        <taxon>Cyanophyceae</taxon>
        <taxon>Gloeobacterales</taxon>
        <taxon>Gloeobacteraceae</taxon>
        <taxon>Gloeobacter</taxon>
        <taxon>Gloeobacter morelensis</taxon>
    </lineage>
</organism>
<accession>A0ABY3PNW1</accession>
<gene>
    <name evidence="2" type="ORF">ISF26_03095</name>
</gene>
<keyword evidence="1" id="KW-0732">Signal</keyword>
<evidence type="ECO:0000313" key="3">
    <source>
        <dbReference type="Proteomes" id="UP001054846"/>
    </source>
</evidence>
<reference evidence="2 3" key="1">
    <citation type="journal article" date="2021" name="Genome Biol. Evol.">
        <title>Complete Genome Sequencing of a Novel Gloeobacter Species from a Waterfall Cave in Mexico.</title>
        <authorList>
            <person name="Saw J.H."/>
            <person name="Cardona T."/>
            <person name="Montejano G."/>
        </authorList>
    </citation>
    <scope>NUCLEOTIDE SEQUENCE [LARGE SCALE GENOMIC DNA]</scope>
    <source>
        <strain evidence="2">MG652769</strain>
    </source>
</reference>